<comment type="caution">
    <text evidence="2">The sequence shown here is derived from an EMBL/GenBank/DDBJ whole genome shotgun (WGS) entry which is preliminary data.</text>
</comment>
<organism evidence="2 3">
    <name type="scientific">Pseudovibrio ascidiaceicola</name>
    <dbReference type="NCBI Taxonomy" id="285279"/>
    <lineage>
        <taxon>Bacteria</taxon>
        <taxon>Pseudomonadati</taxon>
        <taxon>Pseudomonadota</taxon>
        <taxon>Alphaproteobacteria</taxon>
        <taxon>Hyphomicrobiales</taxon>
        <taxon>Stappiaceae</taxon>
        <taxon>Pseudovibrio</taxon>
    </lineage>
</organism>
<keyword evidence="1" id="KW-1133">Transmembrane helix</keyword>
<name>A0A1I4DAK4_9HYPH</name>
<dbReference type="Proteomes" id="UP000199598">
    <property type="component" value="Unassembled WGS sequence"/>
</dbReference>
<protein>
    <submittedName>
        <fullName evidence="2">Uncharacterized protein</fullName>
    </submittedName>
</protein>
<keyword evidence="1" id="KW-0472">Membrane</keyword>
<keyword evidence="1" id="KW-0812">Transmembrane</keyword>
<dbReference type="EMBL" id="FOSK01000011">
    <property type="protein sequence ID" value="SFK90834.1"/>
    <property type="molecule type" value="Genomic_DNA"/>
</dbReference>
<evidence type="ECO:0000256" key="1">
    <source>
        <dbReference type="SAM" id="Phobius"/>
    </source>
</evidence>
<dbReference type="RefSeq" id="WP_063293237.1">
    <property type="nucleotide sequence ID" value="NZ_FOSK01000011.1"/>
</dbReference>
<sequence length="62" mass="7000">MNELLAALAAKGDLAHVALGAWAGTSTSLLLWALKQVIRFNRRFEEFMSELEKLNQLLRMDP</sequence>
<accession>A0A1I4DAK4</accession>
<feature type="transmembrane region" description="Helical" evidence="1">
    <location>
        <begin position="14"/>
        <end position="34"/>
    </location>
</feature>
<keyword evidence="3" id="KW-1185">Reference proteome</keyword>
<proteinExistence type="predicted"/>
<gene>
    <name evidence="2" type="ORF">SAMN04488518_111103</name>
</gene>
<reference evidence="2 3" key="1">
    <citation type="submission" date="2016-10" db="EMBL/GenBank/DDBJ databases">
        <authorList>
            <person name="Varghese N."/>
            <person name="Submissions S."/>
        </authorList>
    </citation>
    <scope>NUCLEOTIDE SEQUENCE [LARGE SCALE GENOMIC DNA]</scope>
    <source>
        <strain evidence="2 3">DSM 16392</strain>
    </source>
</reference>
<evidence type="ECO:0000313" key="2">
    <source>
        <dbReference type="EMBL" id="SFK90834.1"/>
    </source>
</evidence>
<evidence type="ECO:0000313" key="3">
    <source>
        <dbReference type="Proteomes" id="UP000199598"/>
    </source>
</evidence>